<sequence>MKTKRTLLGIVAAIFVLTPGAGAPNADQPSSKLSPRALEEIAQVEAEIDRIEAQAIERLAAPPDNQIQQIELLGKLMLYDKDLSVYRNEACAFCHMPETGFTGPVSELNRTTGAYPGSVRTRFSDRKPQSHAYAPLSPVLHYNPGQGDLVGGNFWDMRATGRRLGNPAAEQAQGPPTNPVEMGLPDIACAVYRASQRPYRALFESLWGPQAFAIAWPGDVEEVCNRPGPPIAGQALPVHLSAMDRGRVSTSFDQMAQSIAGYEASAEVTSFTSKFDAVLANKAKLTPQEQQGYELFRGQARCNECHRDGGPGEDPLFTDFTASNIGTPANPRLPYYEENRPDALGYVANPQGPSFVDGGVGTFLSQGHLLSQPSAVDQRWLKLAPDNQARIQVPTLRNVDKRPYPAFVKAYGHNGYFTSLKQIVHFYNTRDVLPRCKPHDPGEGTTCWPAPESTQNMNTSKVGNLGLSDAEEDALVAFMQTLTDGFTSRTP</sequence>
<feature type="domain" description="Cytochrome c" evidence="9">
    <location>
        <begin position="287"/>
        <end position="483"/>
    </location>
</feature>
<keyword evidence="5" id="KW-0560">Oxidoreductase</keyword>
<name>A0A1M6NX31_9BRAD</name>
<evidence type="ECO:0000256" key="4">
    <source>
        <dbReference type="ARBA" id="ARBA00022729"/>
    </source>
</evidence>
<keyword evidence="6 7" id="KW-0408">Iron</keyword>
<dbReference type="InterPro" id="IPR036909">
    <property type="entry name" value="Cyt_c-like_dom_sf"/>
</dbReference>
<protein>
    <submittedName>
        <fullName evidence="10">Cytochrome c peroxidase</fullName>
    </submittedName>
</protein>
<dbReference type="InterPro" id="IPR051395">
    <property type="entry name" value="Cytochrome_c_Peroxidase/MauG"/>
</dbReference>
<dbReference type="PANTHER" id="PTHR30600">
    <property type="entry name" value="CYTOCHROME C PEROXIDASE-RELATED"/>
    <property type="match status" value="1"/>
</dbReference>
<dbReference type="Gene3D" id="1.10.760.10">
    <property type="entry name" value="Cytochrome c-like domain"/>
    <property type="match status" value="2"/>
</dbReference>
<comment type="subcellular location">
    <subcellularLocation>
        <location evidence="1">Cell envelope</location>
    </subcellularLocation>
</comment>
<accession>A0A1M6NX31</accession>
<dbReference type="GO" id="GO:0030313">
    <property type="term" value="C:cell envelope"/>
    <property type="evidence" value="ECO:0007669"/>
    <property type="project" value="UniProtKB-SubCell"/>
</dbReference>
<evidence type="ECO:0000256" key="6">
    <source>
        <dbReference type="ARBA" id="ARBA00023004"/>
    </source>
</evidence>
<evidence type="ECO:0000256" key="8">
    <source>
        <dbReference type="SAM" id="SignalP"/>
    </source>
</evidence>
<keyword evidence="2 7" id="KW-0349">Heme</keyword>
<evidence type="ECO:0000313" key="11">
    <source>
        <dbReference type="Proteomes" id="UP000189935"/>
    </source>
</evidence>
<evidence type="ECO:0000259" key="9">
    <source>
        <dbReference type="PROSITE" id="PS51007"/>
    </source>
</evidence>
<evidence type="ECO:0000256" key="7">
    <source>
        <dbReference type="PROSITE-ProRule" id="PRU00433"/>
    </source>
</evidence>
<dbReference type="SUPFAM" id="SSF46626">
    <property type="entry name" value="Cytochrome c"/>
    <property type="match status" value="2"/>
</dbReference>
<dbReference type="AlphaFoldDB" id="A0A1M6NX31"/>
<dbReference type="PROSITE" id="PS51007">
    <property type="entry name" value="CYTC"/>
    <property type="match status" value="1"/>
</dbReference>
<dbReference type="GO" id="GO:0009055">
    <property type="term" value="F:electron transfer activity"/>
    <property type="evidence" value="ECO:0007669"/>
    <property type="project" value="InterPro"/>
</dbReference>
<feature type="signal peptide" evidence="8">
    <location>
        <begin position="1"/>
        <end position="23"/>
    </location>
</feature>
<dbReference type="OrthoDB" id="9805202at2"/>
<keyword evidence="10" id="KW-0575">Peroxidase</keyword>
<organism evidence="10 11">
    <name type="scientific">Bradyrhizobium lablabi</name>
    <dbReference type="NCBI Taxonomy" id="722472"/>
    <lineage>
        <taxon>Bacteria</taxon>
        <taxon>Pseudomonadati</taxon>
        <taxon>Pseudomonadota</taxon>
        <taxon>Alphaproteobacteria</taxon>
        <taxon>Hyphomicrobiales</taxon>
        <taxon>Nitrobacteraceae</taxon>
        <taxon>Bradyrhizobium</taxon>
    </lineage>
</organism>
<gene>
    <name evidence="10" type="ORF">SAMN05444159_2150</name>
</gene>
<evidence type="ECO:0000256" key="3">
    <source>
        <dbReference type="ARBA" id="ARBA00022723"/>
    </source>
</evidence>
<keyword evidence="4 8" id="KW-0732">Signal</keyword>
<dbReference type="GO" id="GO:0046872">
    <property type="term" value="F:metal ion binding"/>
    <property type="evidence" value="ECO:0007669"/>
    <property type="project" value="UniProtKB-KW"/>
</dbReference>
<dbReference type="RefSeq" id="WP_154071248.1">
    <property type="nucleotide sequence ID" value="NZ_LT670844.1"/>
</dbReference>
<evidence type="ECO:0000256" key="2">
    <source>
        <dbReference type="ARBA" id="ARBA00022617"/>
    </source>
</evidence>
<dbReference type="Proteomes" id="UP000189935">
    <property type="component" value="Chromosome I"/>
</dbReference>
<dbReference type="PANTHER" id="PTHR30600:SF10">
    <property type="entry name" value="BLL6722 PROTEIN"/>
    <property type="match status" value="1"/>
</dbReference>
<evidence type="ECO:0000256" key="1">
    <source>
        <dbReference type="ARBA" id="ARBA00004196"/>
    </source>
</evidence>
<feature type="chain" id="PRO_5012997344" evidence="8">
    <location>
        <begin position="24"/>
        <end position="491"/>
    </location>
</feature>
<dbReference type="EMBL" id="LT670844">
    <property type="protein sequence ID" value="SHK00299.1"/>
    <property type="molecule type" value="Genomic_DNA"/>
</dbReference>
<dbReference type="Pfam" id="PF03150">
    <property type="entry name" value="CCP_MauG"/>
    <property type="match status" value="1"/>
</dbReference>
<keyword evidence="3 7" id="KW-0479">Metal-binding</keyword>
<reference evidence="10 11" key="1">
    <citation type="submission" date="2016-11" db="EMBL/GenBank/DDBJ databases">
        <authorList>
            <person name="Jaros S."/>
            <person name="Januszkiewicz K."/>
            <person name="Wedrychowicz H."/>
        </authorList>
    </citation>
    <scope>NUCLEOTIDE SEQUENCE [LARGE SCALE GENOMIC DNA]</scope>
    <source>
        <strain evidence="10 11">GAS499</strain>
    </source>
</reference>
<evidence type="ECO:0000256" key="5">
    <source>
        <dbReference type="ARBA" id="ARBA00023002"/>
    </source>
</evidence>
<dbReference type="InterPro" id="IPR004852">
    <property type="entry name" value="Di-haem_cyt_c_peroxidsae"/>
</dbReference>
<dbReference type="GO" id="GO:0020037">
    <property type="term" value="F:heme binding"/>
    <property type="evidence" value="ECO:0007669"/>
    <property type="project" value="InterPro"/>
</dbReference>
<dbReference type="GO" id="GO:0004130">
    <property type="term" value="F:cytochrome-c peroxidase activity"/>
    <property type="evidence" value="ECO:0007669"/>
    <property type="project" value="TreeGrafter"/>
</dbReference>
<proteinExistence type="predicted"/>
<evidence type="ECO:0000313" key="10">
    <source>
        <dbReference type="EMBL" id="SHK00299.1"/>
    </source>
</evidence>
<dbReference type="InterPro" id="IPR009056">
    <property type="entry name" value="Cyt_c-like_dom"/>
</dbReference>